<protein>
    <submittedName>
        <fullName evidence="1">AP-4 complex subunit epsilon-1</fullName>
    </submittedName>
</protein>
<dbReference type="Proteomes" id="UP000727407">
    <property type="component" value="Unassembled WGS sequence"/>
</dbReference>
<gene>
    <name evidence="1" type="primary">ap4e1</name>
    <name evidence="1" type="ORF">DAT39_015687</name>
</gene>
<organism evidence="1 2">
    <name type="scientific">Clarias magur</name>
    <name type="common">Asian catfish</name>
    <name type="synonym">Macropteronotus magur</name>
    <dbReference type="NCBI Taxonomy" id="1594786"/>
    <lineage>
        <taxon>Eukaryota</taxon>
        <taxon>Metazoa</taxon>
        <taxon>Chordata</taxon>
        <taxon>Craniata</taxon>
        <taxon>Vertebrata</taxon>
        <taxon>Euteleostomi</taxon>
        <taxon>Actinopterygii</taxon>
        <taxon>Neopterygii</taxon>
        <taxon>Teleostei</taxon>
        <taxon>Ostariophysi</taxon>
        <taxon>Siluriformes</taxon>
        <taxon>Clariidae</taxon>
        <taxon>Clarias</taxon>
    </lineage>
</organism>
<name>A0A8J4TUG0_CLAMG</name>
<reference evidence="1" key="1">
    <citation type="submission" date="2020-07" db="EMBL/GenBank/DDBJ databases">
        <title>Clarias magur genome sequencing, assembly and annotation.</title>
        <authorList>
            <person name="Kushwaha B."/>
            <person name="Kumar R."/>
            <person name="Das P."/>
            <person name="Joshi C.G."/>
            <person name="Kumar D."/>
            <person name="Nagpure N.S."/>
            <person name="Pandey M."/>
            <person name="Agarwal S."/>
            <person name="Srivastava S."/>
            <person name="Singh M."/>
            <person name="Sahoo L."/>
            <person name="Jayasankar P."/>
            <person name="Meher P.K."/>
            <person name="Koringa P.G."/>
            <person name="Iquebal M.A."/>
            <person name="Das S.P."/>
            <person name="Bit A."/>
            <person name="Patnaik S."/>
            <person name="Patel N."/>
            <person name="Shah T.M."/>
            <person name="Hinsu A."/>
            <person name="Jena J.K."/>
        </authorList>
    </citation>
    <scope>NUCLEOTIDE SEQUENCE</scope>
    <source>
        <strain evidence="1">CIFAMagur01</strain>
        <tissue evidence="1">Testis</tissue>
    </source>
</reference>
<sequence>MILLRCRVCEINLPVSLTHARLFVLWAAEACGFLNEASRPDYCGRKCQRKMENSEPASGSGAIQMSLPVCRATGMHRF</sequence>
<keyword evidence="2" id="KW-1185">Reference proteome</keyword>
<evidence type="ECO:0000313" key="1">
    <source>
        <dbReference type="EMBL" id="KAF5894623.1"/>
    </source>
</evidence>
<accession>A0A8J4TUG0</accession>
<evidence type="ECO:0000313" key="2">
    <source>
        <dbReference type="Proteomes" id="UP000727407"/>
    </source>
</evidence>
<proteinExistence type="predicted"/>
<dbReference type="AlphaFoldDB" id="A0A8J4TUG0"/>
<dbReference type="EMBL" id="QNUK01000366">
    <property type="protein sequence ID" value="KAF5894623.1"/>
    <property type="molecule type" value="Genomic_DNA"/>
</dbReference>
<comment type="caution">
    <text evidence="1">The sequence shown here is derived from an EMBL/GenBank/DDBJ whole genome shotgun (WGS) entry which is preliminary data.</text>
</comment>